<dbReference type="InterPro" id="IPR049730">
    <property type="entry name" value="SNF2/RAD54-like_C"/>
</dbReference>
<evidence type="ECO:0000256" key="4">
    <source>
        <dbReference type="PROSITE-ProRule" id="PRU00800"/>
    </source>
</evidence>
<protein>
    <recommendedName>
        <fullName evidence="11">SWI/SNF-related matrix-associated actin-dependent regulator of chromatin subfamily A-like protein 1</fullName>
    </recommendedName>
</protein>
<feature type="compositionally biased region" description="Polar residues" evidence="5">
    <location>
        <begin position="54"/>
        <end position="63"/>
    </location>
</feature>
<dbReference type="InterPro" id="IPR001650">
    <property type="entry name" value="Helicase_C-like"/>
</dbReference>
<dbReference type="InterPro" id="IPR027417">
    <property type="entry name" value="P-loop_NTPase"/>
</dbReference>
<evidence type="ECO:0008006" key="11">
    <source>
        <dbReference type="Google" id="ProtNLM"/>
    </source>
</evidence>
<dbReference type="GO" id="GO:0005524">
    <property type="term" value="F:ATP binding"/>
    <property type="evidence" value="ECO:0007669"/>
    <property type="project" value="InterPro"/>
</dbReference>
<evidence type="ECO:0000256" key="1">
    <source>
        <dbReference type="ARBA" id="ARBA00004123"/>
    </source>
</evidence>
<evidence type="ECO:0000313" key="9">
    <source>
        <dbReference type="EMBL" id="CAH0392874.1"/>
    </source>
</evidence>
<dbReference type="PROSITE" id="PS51194">
    <property type="entry name" value="HELICASE_CTER"/>
    <property type="match status" value="1"/>
</dbReference>
<dbReference type="Gene3D" id="3.40.50.300">
    <property type="entry name" value="P-loop containing nucleotide triphosphate hydrolases"/>
    <property type="match status" value="1"/>
</dbReference>
<dbReference type="PROSITE" id="PS51467">
    <property type="entry name" value="HARP"/>
    <property type="match status" value="1"/>
</dbReference>
<gene>
    <name evidence="9" type="ORF">BEMITA_LOCUS11335</name>
</gene>
<evidence type="ECO:0000256" key="2">
    <source>
        <dbReference type="ARBA" id="ARBA00022801"/>
    </source>
</evidence>
<dbReference type="GO" id="GO:0016787">
    <property type="term" value="F:hydrolase activity"/>
    <property type="evidence" value="ECO:0007669"/>
    <property type="project" value="UniProtKB-KW"/>
</dbReference>
<feature type="compositionally biased region" description="Low complexity" evidence="5">
    <location>
        <begin position="89"/>
        <end position="103"/>
    </location>
</feature>
<dbReference type="CDD" id="cd18793">
    <property type="entry name" value="SF2_C_SNF"/>
    <property type="match status" value="1"/>
</dbReference>
<dbReference type="InterPro" id="IPR010003">
    <property type="entry name" value="HARP_dom"/>
</dbReference>
<comment type="similarity">
    <text evidence="4">Belongs to the SNF2/RAD54 helicase family. SMARCAL1 subfamily.</text>
</comment>
<comment type="subcellular location">
    <subcellularLocation>
        <location evidence="1">Nucleus</location>
    </subcellularLocation>
</comment>
<sequence length="723" mass="81155">MSSLTEEQKKRIEENRLKALNRLKAAGVNIPHSSTPVRPSPASGGPSKGIFSPLNHSVNNNPTRPDVKSPVSSANNSRDYKNPKTWFTSSQSSQTNATSSKNAFSNERTNSDKSQTNWPSAVSSPRAITGTCWLSAPDRFSVKVGYKSDLIDYFKSIPGKNYDVKNTVWSFPLSQYECFRKGLDKFKPDVTIGAIPNYVLRIFRNPEKKYSEMNIDLSRIEPKLLDSLYAFQRDGVKYQWEQEIITHLPKVPTVRIHVFTSSKDEVINPLVVIISYDLMSRMEALLLSYKFGVIIMDESHLLKNAKSARAKSGSKLIENAKRCILLSGTPALSRPMELYNQLRAISPKWVGMKDFGVRYCNGHQGRFGWDFSGCSNMEELNLVLREKFLIRRLKSDVLTQLPAKIRKVVLLPSEMVKKDTSAMNALSQRLSSEDLKGCEKRSCLLTYFSETGKCKLTAINAFHPKILCFCVGKDEELGKKQFFMVTKTLNQIQVKSTDRTKPKAFACEYPSGRTLCASQNYVSDLLEIGSKFLIFAHHTDVLDAISELLEEKKTYYIRIDGGVSSDERKDVCDQFQFDDKFRVAVLSITAASTGLTLTAANLVVFAELFWNPGILCQAEDRAHRIGQESSVVVQYLIAKGTADDYLWPLVEKKLNILNQAGLSKDTFSTADTTAVNASSANLQPTIDDYFEDLNGENDEDALLASTLDNVENAIIPEKRPKWE</sequence>
<evidence type="ECO:0000313" key="10">
    <source>
        <dbReference type="Proteomes" id="UP001152759"/>
    </source>
</evidence>
<dbReference type="PANTHER" id="PTHR45766">
    <property type="entry name" value="DNA ANNEALING HELICASE AND ENDONUCLEASE ZRANB3 FAMILY MEMBER"/>
    <property type="match status" value="1"/>
</dbReference>
<evidence type="ECO:0000259" key="8">
    <source>
        <dbReference type="PROSITE" id="PS51467"/>
    </source>
</evidence>
<organism evidence="9 10">
    <name type="scientific">Bemisia tabaci</name>
    <name type="common">Sweetpotato whitefly</name>
    <name type="synonym">Aleurodes tabaci</name>
    <dbReference type="NCBI Taxonomy" id="7038"/>
    <lineage>
        <taxon>Eukaryota</taxon>
        <taxon>Metazoa</taxon>
        <taxon>Ecdysozoa</taxon>
        <taxon>Arthropoda</taxon>
        <taxon>Hexapoda</taxon>
        <taxon>Insecta</taxon>
        <taxon>Pterygota</taxon>
        <taxon>Neoptera</taxon>
        <taxon>Paraneoptera</taxon>
        <taxon>Hemiptera</taxon>
        <taxon>Sternorrhyncha</taxon>
        <taxon>Aleyrodoidea</taxon>
        <taxon>Aleyrodidae</taxon>
        <taxon>Aleyrodinae</taxon>
        <taxon>Bemisia</taxon>
    </lineage>
</organism>
<feature type="domain" description="Helicase ATP-binding" evidence="6">
    <location>
        <begin position="239"/>
        <end position="348"/>
    </location>
</feature>
<dbReference type="Pfam" id="PF00271">
    <property type="entry name" value="Helicase_C"/>
    <property type="match status" value="1"/>
</dbReference>
<keyword evidence="2" id="KW-0378">Hydrolase</keyword>
<name>A0A9P0AJ24_BEMTA</name>
<dbReference type="PROSITE" id="PS51192">
    <property type="entry name" value="HELICASE_ATP_BIND_1"/>
    <property type="match status" value="1"/>
</dbReference>
<dbReference type="GO" id="GO:0031297">
    <property type="term" value="P:replication fork processing"/>
    <property type="evidence" value="ECO:0007669"/>
    <property type="project" value="TreeGrafter"/>
</dbReference>
<dbReference type="PANTHER" id="PTHR45766:SF6">
    <property type="entry name" value="SWI_SNF-RELATED MATRIX-ASSOCIATED ACTIN-DEPENDENT REGULATOR OF CHROMATIN SUBFAMILY A-LIKE PROTEIN 1"/>
    <property type="match status" value="1"/>
</dbReference>
<dbReference type="Pfam" id="PF00176">
    <property type="entry name" value="SNF2-rel_dom"/>
    <property type="match status" value="1"/>
</dbReference>
<dbReference type="InterPro" id="IPR038718">
    <property type="entry name" value="SNF2-like_sf"/>
</dbReference>
<dbReference type="EMBL" id="OU963868">
    <property type="protein sequence ID" value="CAH0392874.1"/>
    <property type="molecule type" value="Genomic_DNA"/>
</dbReference>
<dbReference type="GO" id="GO:0006281">
    <property type="term" value="P:DNA repair"/>
    <property type="evidence" value="ECO:0007669"/>
    <property type="project" value="TreeGrafter"/>
</dbReference>
<keyword evidence="3" id="KW-0539">Nucleus</keyword>
<dbReference type="Pfam" id="PF07443">
    <property type="entry name" value="HARP"/>
    <property type="match status" value="1"/>
</dbReference>
<evidence type="ECO:0000256" key="5">
    <source>
        <dbReference type="SAM" id="MobiDB-lite"/>
    </source>
</evidence>
<dbReference type="InterPro" id="IPR014001">
    <property type="entry name" value="Helicase_ATP-bd"/>
</dbReference>
<feature type="domain" description="HARP" evidence="8">
    <location>
        <begin position="124"/>
        <end position="196"/>
    </location>
</feature>
<evidence type="ECO:0000256" key="3">
    <source>
        <dbReference type="ARBA" id="ARBA00023242"/>
    </source>
</evidence>
<dbReference type="SMART" id="SM00490">
    <property type="entry name" value="HELICc"/>
    <property type="match status" value="1"/>
</dbReference>
<keyword evidence="10" id="KW-1185">Reference proteome</keyword>
<accession>A0A9P0AJ24</accession>
<dbReference type="GO" id="GO:0043596">
    <property type="term" value="C:nuclear replication fork"/>
    <property type="evidence" value="ECO:0007669"/>
    <property type="project" value="TreeGrafter"/>
</dbReference>
<evidence type="ECO:0000259" key="7">
    <source>
        <dbReference type="PROSITE" id="PS51194"/>
    </source>
</evidence>
<proteinExistence type="inferred from homology"/>
<evidence type="ECO:0000259" key="6">
    <source>
        <dbReference type="PROSITE" id="PS51192"/>
    </source>
</evidence>
<dbReference type="Proteomes" id="UP001152759">
    <property type="component" value="Chromosome 7"/>
</dbReference>
<feature type="compositionally biased region" description="Polar residues" evidence="5">
    <location>
        <begin position="104"/>
        <end position="123"/>
    </location>
</feature>
<reference evidence="9" key="1">
    <citation type="submission" date="2021-12" db="EMBL/GenBank/DDBJ databases">
        <authorList>
            <person name="King R."/>
        </authorList>
    </citation>
    <scope>NUCLEOTIDE SEQUENCE</scope>
</reference>
<dbReference type="InterPro" id="IPR000330">
    <property type="entry name" value="SNF2_N"/>
</dbReference>
<dbReference type="Gene3D" id="3.40.50.10810">
    <property type="entry name" value="Tandem AAA-ATPase domain"/>
    <property type="match status" value="1"/>
</dbReference>
<dbReference type="AlphaFoldDB" id="A0A9P0AJ24"/>
<feature type="region of interest" description="Disordered" evidence="5">
    <location>
        <begin position="23"/>
        <end position="123"/>
    </location>
</feature>
<feature type="domain" description="Helicase C-terminal" evidence="7">
    <location>
        <begin position="520"/>
        <end position="675"/>
    </location>
</feature>
<dbReference type="SUPFAM" id="SSF52540">
    <property type="entry name" value="P-loop containing nucleoside triphosphate hydrolases"/>
    <property type="match status" value="2"/>
</dbReference>